<keyword evidence="1" id="KW-1133">Transmembrane helix</keyword>
<dbReference type="PANTHER" id="PTHR10361">
    <property type="entry name" value="SODIUM-BILE ACID COTRANSPORTER"/>
    <property type="match status" value="1"/>
</dbReference>
<dbReference type="Gene3D" id="1.20.1530.20">
    <property type="match status" value="1"/>
</dbReference>
<accession>A0A7S3Q7C6</accession>
<dbReference type="EMBL" id="HBIO01016266">
    <property type="protein sequence ID" value="CAE0467681.1"/>
    <property type="molecule type" value="Transcribed_RNA"/>
</dbReference>
<evidence type="ECO:0000313" key="2">
    <source>
        <dbReference type="EMBL" id="CAE0467681.1"/>
    </source>
</evidence>
<feature type="transmembrane region" description="Helical" evidence="1">
    <location>
        <begin position="24"/>
        <end position="48"/>
    </location>
</feature>
<dbReference type="InterPro" id="IPR038770">
    <property type="entry name" value="Na+/solute_symporter_sf"/>
</dbReference>
<name>A0A7S3Q7C6_9STRA</name>
<keyword evidence="1" id="KW-0472">Membrane</keyword>
<protein>
    <submittedName>
        <fullName evidence="2">Uncharacterized protein</fullName>
    </submittedName>
</protein>
<dbReference type="AlphaFoldDB" id="A0A7S3Q7C6"/>
<organism evidence="2">
    <name type="scientific">Chaetoceros debilis</name>
    <dbReference type="NCBI Taxonomy" id="122233"/>
    <lineage>
        <taxon>Eukaryota</taxon>
        <taxon>Sar</taxon>
        <taxon>Stramenopiles</taxon>
        <taxon>Ochrophyta</taxon>
        <taxon>Bacillariophyta</taxon>
        <taxon>Coscinodiscophyceae</taxon>
        <taxon>Chaetocerotophycidae</taxon>
        <taxon>Chaetocerotales</taxon>
        <taxon>Chaetocerotaceae</taxon>
        <taxon>Chaetoceros</taxon>
    </lineage>
</organism>
<feature type="transmembrane region" description="Helical" evidence="1">
    <location>
        <begin position="92"/>
        <end position="116"/>
    </location>
</feature>
<reference evidence="2" key="1">
    <citation type="submission" date="2021-01" db="EMBL/GenBank/DDBJ databases">
        <authorList>
            <person name="Corre E."/>
            <person name="Pelletier E."/>
            <person name="Niang G."/>
            <person name="Scheremetjew M."/>
            <person name="Finn R."/>
            <person name="Kale V."/>
            <person name="Holt S."/>
            <person name="Cochrane G."/>
            <person name="Meng A."/>
            <person name="Brown T."/>
            <person name="Cohen L."/>
        </authorList>
    </citation>
    <scope>NUCLEOTIDE SEQUENCE</scope>
    <source>
        <strain evidence="2">MM31A-1</strain>
    </source>
</reference>
<sequence>MLPLNLMLYTKYSYDDDIVEILDWTALFTSLVVVIGAIGLGLFCSAKIHSHRFNVFCNKMGNIAGIALVVFSATMSNTGGGDTRIWNRDLKFYLGVAAPCVAGLIISNIVTTFMQLKRPERVTTSIECCYQNVGIATSVALTMFKGDDLATAMGVPLYYGLVEAAILGLYCVVAWKCNWTKAPRDAPFCHIITMSYEVYRAEVAELETVEVQLADDASKSCDESISDTGDTIFTYFAMDDVLNTKKESSDLVRFEREREESSRSLQA</sequence>
<gene>
    <name evidence="2" type="ORF">CDEB00056_LOCUS12534</name>
</gene>
<dbReference type="PANTHER" id="PTHR10361:SF28">
    <property type="entry name" value="P3 PROTEIN-RELATED"/>
    <property type="match status" value="1"/>
</dbReference>
<evidence type="ECO:0000256" key="1">
    <source>
        <dbReference type="SAM" id="Phobius"/>
    </source>
</evidence>
<feature type="transmembrane region" description="Helical" evidence="1">
    <location>
        <begin position="156"/>
        <end position="175"/>
    </location>
</feature>
<dbReference type="InterPro" id="IPR004710">
    <property type="entry name" value="Bilac:Na_transpt"/>
</dbReference>
<keyword evidence="1" id="KW-0812">Transmembrane</keyword>
<proteinExistence type="predicted"/>